<dbReference type="STRING" id="3641.A0A061G9Y7"/>
<dbReference type="OMA" id="IVHANIW"/>
<dbReference type="AlphaFoldDB" id="A0A061G9Y7"/>
<gene>
    <name evidence="3" type="ORF">TCM_027349</name>
</gene>
<dbReference type="Pfam" id="PF07727">
    <property type="entry name" value="RVT_2"/>
    <property type="match status" value="1"/>
</dbReference>
<accession>A0A061G9Y7</accession>
<name>A0A061G9Y7_THECC</name>
<sequence length="787" mass="88875">MTDPIPTLDKVYSLVLREETQKNLLIQSQPVLKSVVMAVMSDEKKKYKKEGKNAYKKGKLVNCVATVKEKQFAQENEAASNNTMFQMSLIKQQVSKLMNLLNESGISIDEGKDGSTFASASVPASNQQNKHSLVNFAFSDIGATDHISYTLDNFVSAKLVFNCFVELPNKVKALMSHIGTVKLTPFLTLTNDFVSWKVIRVAKVISGLYFMQINVDEQALLKHSIDKIIKPVSVYSIHSCRAVHSSFDLWHFRLVYPMAKQKKMPIPTHVQTSVSPFEIVHANIWGPYEHRKKFDKRASKCIFLGYPNGVKGYKNSYDHTFYQTPYVHESDSDFLDSVVVPSSIHALINMSTPSISPSVPSNISKTLDSLNSSSNSHEQSISSSLVDFTIDFFESISSEPFSVPSDSLPTRRSDRPRKLPKYLESFTTSLSHIHEPTTYHQAMQHDHWRDAMAAELAALEDNGTWSIVPLPVDSHAISYKWVFKTKMRVDGSIERFKARLSFLALVAAQGWYLSQLDINNAFLNGDLDEEVYMSLPPSYQVKGEYPSNVQLVCILHKSLYGLKQALYFLKQASRQWNAKFTAVLIEYGFKQSLSYYFLFTMNSDNGGFIAPLVYVDDIIIGSSSPQLSHDVKSFLSSHFKLKRPWREHGLLGAKPMSTPIDYNHKLEKATDEERLANAIVYRQLIGKFLYLTFTRPDISYAAQILSQFMDKPGHVHMMGAYRILKYLKGLPGQGILLNSKSNLQLSAYSDNDWVGCPITRSFANCKLVHKGFTTESIPKTFKQVECA</sequence>
<dbReference type="InParanoid" id="A0A061G9Y7"/>
<organism evidence="3 4">
    <name type="scientific">Theobroma cacao</name>
    <name type="common">Cacao</name>
    <name type="synonym">Cocoa</name>
    <dbReference type="NCBI Taxonomy" id="3641"/>
    <lineage>
        <taxon>Eukaryota</taxon>
        <taxon>Viridiplantae</taxon>
        <taxon>Streptophyta</taxon>
        <taxon>Embryophyta</taxon>
        <taxon>Tracheophyta</taxon>
        <taxon>Spermatophyta</taxon>
        <taxon>Magnoliopsida</taxon>
        <taxon>eudicotyledons</taxon>
        <taxon>Gunneridae</taxon>
        <taxon>Pentapetalae</taxon>
        <taxon>rosids</taxon>
        <taxon>malvids</taxon>
        <taxon>Malvales</taxon>
        <taxon>Malvaceae</taxon>
        <taxon>Byttnerioideae</taxon>
        <taxon>Theobroma</taxon>
    </lineage>
</organism>
<proteinExistence type="predicted"/>
<dbReference type="Gramene" id="EOY25977">
    <property type="protein sequence ID" value="EOY25977"/>
    <property type="gene ID" value="TCM_027349"/>
</dbReference>
<protein>
    <submittedName>
        <fullName evidence="3">Uncharacterized protein</fullName>
    </submittedName>
</protein>
<evidence type="ECO:0000313" key="3">
    <source>
        <dbReference type="EMBL" id="EOY25977.1"/>
    </source>
</evidence>
<dbReference type="HOGENOM" id="CLU_356579_0_0_1"/>
<dbReference type="InterPro" id="IPR013103">
    <property type="entry name" value="RVT_2"/>
</dbReference>
<dbReference type="eggNOG" id="KOG0017">
    <property type="taxonomic scope" value="Eukaryota"/>
</dbReference>
<dbReference type="EMBL" id="CM001884">
    <property type="protein sequence ID" value="EOY25977.1"/>
    <property type="molecule type" value="Genomic_DNA"/>
</dbReference>
<evidence type="ECO:0000313" key="4">
    <source>
        <dbReference type="Proteomes" id="UP000026915"/>
    </source>
</evidence>
<dbReference type="Proteomes" id="UP000026915">
    <property type="component" value="Chromosome 6"/>
</dbReference>
<feature type="domain" description="Retroviral polymerase SH3-like" evidence="2">
    <location>
        <begin position="287"/>
        <end position="314"/>
    </location>
</feature>
<dbReference type="InterPro" id="IPR057670">
    <property type="entry name" value="SH3_retrovirus"/>
</dbReference>
<dbReference type="PANTHER" id="PTHR11439">
    <property type="entry name" value="GAG-POL-RELATED RETROTRANSPOSON"/>
    <property type="match status" value="1"/>
</dbReference>
<evidence type="ECO:0000259" key="2">
    <source>
        <dbReference type="Pfam" id="PF25597"/>
    </source>
</evidence>
<keyword evidence="4" id="KW-1185">Reference proteome</keyword>
<dbReference type="PANTHER" id="PTHR11439:SF498">
    <property type="entry name" value="DNAK FAMILY PROTEIN"/>
    <property type="match status" value="1"/>
</dbReference>
<dbReference type="SUPFAM" id="SSF56672">
    <property type="entry name" value="DNA/RNA polymerases"/>
    <property type="match status" value="1"/>
</dbReference>
<evidence type="ECO:0000259" key="1">
    <source>
        <dbReference type="Pfam" id="PF07727"/>
    </source>
</evidence>
<dbReference type="InterPro" id="IPR043502">
    <property type="entry name" value="DNA/RNA_pol_sf"/>
</dbReference>
<dbReference type="Pfam" id="PF25597">
    <property type="entry name" value="SH3_retrovirus"/>
    <property type="match status" value="1"/>
</dbReference>
<reference evidence="3 4" key="1">
    <citation type="journal article" date="2013" name="Genome Biol.">
        <title>The genome sequence of the most widely cultivated cacao type and its use to identify candidate genes regulating pod color.</title>
        <authorList>
            <person name="Motamayor J.C."/>
            <person name="Mockaitis K."/>
            <person name="Schmutz J."/>
            <person name="Haiminen N."/>
            <person name="Iii D.L."/>
            <person name="Cornejo O."/>
            <person name="Findley S.D."/>
            <person name="Zheng P."/>
            <person name="Utro F."/>
            <person name="Royaert S."/>
            <person name="Saski C."/>
            <person name="Jenkins J."/>
            <person name="Podicheti R."/>
            <person name="Zhao M."/>
            <person name="Scheffler B.E."/>
            <person name="Stack J.C."/>
            <person name="Feltus F.A."/>
            <person name="Mustiga G.M."/>
            <person name="Amores F."/>
            <person name="Phillips W."/>
            <person name="Marelli J.P."/>
            <person name="May G.D."/>
            <person name="Shapiro H."/>
            <person name="Ma J."/>
            <person name="Bustamante C.D."/>
            <person name="Schnell R.J."/>
            <person name="Main D."/>
            <person name="Gilbert D."/>
            <person name="Parida L."/>
            <person name="Kuhn D.N."/>
        </authorList>
    </citation>
    <scope>NUCLEOTIDE SEQUENCE [LARGE SCALE GENOMIC DNA]</scope>
    <source>
        <strain evidence="4">cv. Matina 1-6</strain>
    </source>
</reference>
<feature type="domain" description="Reverse transcriptase Ty1/copia-type" evidence="1">
    <location>
        <begin position="503"/>
        <end position="643"/>
    </location>
</feature>